<dbReference type="CDD" id="cd21618">
    <property type="entry name" value="RRM_AtNSRA_like"/>
    <property type="match status" value="1"/>
</dbReference>
<dbReference type="InterPro" id="IPR035979">
    <property type="entry name" value="RBD_domain_sf"/>
</dbReference>
<dbReference type="GO" id="GO:0003723">
    <property type="term" value="F:RNA binding"/>
    <property type="evidence" value="ECO:0007669"/>
    <property type="project" value="UniProtKB-KW"/>
</dbReference>
<dbReference type="PANTHER" id="PTHR10501">
    <property type="entry name" value="U1 SMALL NUCLEAR RIBONUCLEOPROTEIN A/U2 SMALL NUCLEAR RIBONUCLEOPROTEIN B"/>
    <property type="match status" value="1"/>
</dbReference>
<organism evidence="2 3">
    <name type="scientific">Centaurea solstitialis</name>
    <name type="common">yellow star-thistle</name>
    <dbReference type="NCBI Taxonomy" id="347529"/>
    <lineage>
        <taxon>Eukaryota</taxon>
        <taxon>Viridiplantae</taxon>
        <taxon>Streptophyta</taxon>
        <taxon>Embryophyta</taxon>
        <taxon>Tracheophyta</taxon>
        <taxon>Spermatophyta</taxon>
        <taxon>Magnoliopsida</taxon>
        <taxon>eudicotyledons</taxon>
        <taxon>Gunneridae</taxon>
        <taxon>Pentapetalae</taxon>
        <taxon>asterids</taxon>
        <taxon>campanulids</taxon>
        <taxon>Asterales</taxon>
        <taxon>Asteraceae</taxon>
        <taxon>Carduoideae</taxon>
        <taxon>Cardueae</taxon>
        <taxon>Centaureinae</taxon>
        <taxon>Centaurea</taxon>
    </lineage>
</organism>
<keyword evidence="3" id="KW-1185">Reference proteome</keyword>
<dbReference type="Gene3D" id="3.30.70.330">
    <property type="match status" value="1"/>
</dbReference>
<dbReference type="Proteomes" id="UP001172457">
    <property type="component" value="Chromosome 4"/>
</dbReference>
<evidence type="ECO:0000256" key="1">
    <source>
        <dbReference type="ARBA" id="ARBA00022884"/>
    </source>
</evidence>
<gene>
    <name evidence="2" type="ORF">OSB04_014533</name>
</gene>
<comment type="caution">
    <text evidence="2">The sequence shown here is derived from an EMBL/GenBank/DDBJ whole genome shotgun (WGS) entry which is preliminary data.</text>
</comment>
<evidence type="ECO:0000313" key="3">
    <source>
        <dbReference type="Proteomes" id="UP001172457"/>
    </source>
</evidence>
<dbReference type="InterPro" id="IPR012677">
    <property type="entry name" value="Nucleotide-bd_a/b_plait_sf"/>
</dbReference>
<evidence type="ECO:0000313" key="2">
    <source>
        <dbReference type="EMBL" id="KAJ9550488.1"/>
    </source>
</evidence>
<dbReference type="SUPFAM" id="SSF54928">
    <property type="entry name" value="RNA-binding domain, RBD"/>
    <property type="match status" value="1"/>
</dbReference>
<keyword evidence="1" id="KW-0694">RNA-binding</keyword>
<accession>A0AA38T513</accession>
<name>A0AA38T513_9ASTR</name>
<dbReference type="EMBL" id="JARYMX010000004">
    <property type="protein sequence ID" value="KAJ9550488.1"/>
    <property type="molecule type" value="Genomic_DNA"/>
</dbReference>
<dbReference type="AlphaFoldDB" id="A0AA38T513"/>
<proteinExistence type="predicted"/>
<evidence type="ECO:0008006" key="4">
    <source>
        <dbReference type="Google" id="ProtNLM"/>
    </source>
</evidence>
<protein>
    <recommendedName>
        <fullName evidence="4">RRM domain-containing protein</fullName>
    </recommendedName>
</protein>
<reference evidence="2" key="1">
    <citation type="submission" date="2023-03" db="EMBL/GenBank/DDBJ databases">
        <title>Chromosome-scale reference genome and RAD-based genetic map of yellow starthistle (Centaurea solstitialis) reveal putative structural variation and QTLs associated with invader traits.</title>
        <authorList>
            <person name="Reatini B."/>
            <person name="Cang F.A."/>
            <person name="Jiang Q."/>
            <person name="Mckibben M.T.W."/>
            <person name="Barker M.S."/>
            <person name="Rieseberg L.H."/>
            <person name="Dlugosch K.M."/>
        </authorList>
    </citation>
    <scope>NUCLEOTIDE SEQUENCE</scope>
    <source>
        <strain evidence="2">CAN-66</strain>
        <tissue evidence="2">Leaf</tissue>
    </source>
</reference>
<sequence>MADPYWRPADRGHSYESCFNVTASIPMAPFPGYVAAEPSTLTSRPSWASHDMLSNTSDFLHKDNLVSRPGAYGSDDIIGAGVRPESGFSGYAGGASLNGYPPTMGDPYLLGRRDATLGNGPSIPDTILERPDSLKNVDGFPVGNRQSNVLFVDGLPSDCSRREVSHLFRPFLGFREVRVVHKEPRHNCNHLNLSKVATVVWEWQCQELWRIKPWYCALLSFWTPRCALTALEALQGYKFDNKKVDSPSLRIHCAHFPFRLPSDSDEQQLAVPR</sequence>